<evidence type="ECO:0000313" key="2">
    <source>
        <dbReference type="Proteomes" id="UP000008148"/>
    </source>
</evidence>
<reference evidence="1 2" key="1">
    <citation type="submission" date="2007-08" db="EMBL/GenBank/DDBJ databases">
        <authorList>
            <consortium name="The Citrobacter koseri Genome Sequencing Project"/>
            <person name="McClelland M."/>
            <person name="Sanderson E.K."/>
            <person name="Porwollik S."/>
            <person name="Spieth J."/>
            <person name="Clifton W.S."/>
            <person name="Latreille P."/>
            <person name="Courtney L."/>
            <person name="Wang C."/>
            <person name="Pepin K."/>
            <person name="Bhonagiri V."/>
            <person name="Nash W."/>
            <person name="Johnson M."/>
            <person name="Thiruvilangam P."/>
            <person name="Wilson R."/>
        </authorList>
    </citation>
    <scope>NUCLEOTIDE SEQUENCE [LARGE SCALE GENOMIC DNA]</scope>
    <source>
        <strain evidence="2">ATCC BAA-895 / CDC 4225-83 / SGSC4696</strain>
    </source>
</reference>
<dbReference type="Proteomes" id="UP000008148">
    <property type="component" value="Chromosome"/>
</dbReference>
<dbReference type="KEGG" id="cko:CKO_01408"/>
<keyword evidence="2" id="KW-1185">Reference proteome</keyword>
<dbReference type="EMBL" id="CP000822">
    <property type="protein sequence ID" value="ABV12544.1"/>
    <property type="molecule type" value="Genomic_DNA"/>
</dbReference>
<dbReference type="AlphaFoldDB" id="A8AGD1"/>
<sequence length="66" mass="7390">MDTTGMVYALPGRFRINHIDSSCRKSTIRSGWQPFYIRTIERSPAGRSCVLAYDATAATLTPCHLQ</sequence>
<protein>
    <submittedName>
        <fullName evidence="1">Uncharacterized protein</fullName>
    </submittedName>
</protein>
<dbReference type="HOGENOM" id="CLU_2823321_0_0_6"/>
<name>A8AGD1_CITK8</name>
<dbReference type="STRING" id="290338.CKO_01408"/>
<organism evidence="1 2">
    <name type="scientific">Citrobacter koseri (strain ATCC BAA-895 / CDC 4225-83 / SGSC4696)</name>
    <dbReference type="NCBI Taxonomy" id="290338"/>
    <lineage>
        <taxon>Bacteria</taxon>
        <taxon>Pseudomonadati</taxon>
        <taxon>Pseudomonadota</taxon>
        <taxon>Gammaproteobacteria</taxon>
        <taxon>Enterobacterales</taxon>
        <taxon>Enterobacteriaceae</taxon>
        <taxon>Citrobacter</taxon>
    </lineage>
</organism>
<gene>
    <name evidence="1" type="ordered locus">CKO_01408</name>
</gene>
<proteinExistence type="predicted"/>
<accession>A8AGD1</accession>
<evidence type="ECO:0000313" key="1">
    <source>
        <dbReference type="EMBL" id="ABV12544.1"/>
    </source>
</evidence>